<dbReference type="PROSITE" id="PS50082">
    <property type="entry name" value="WD_REPEATS_2"/>
    <property type="match status" value="1"/>
</dbReference>
<name>E8R4P8_ISOPI</name>
<evidence type="ECO:0000313" key="9">
    <source>
        <dbReference type="Proteomes" id="UP000008631"/>
    </source>
</evidence>
<evidence type="ECO:0000256" key="3">
    <source>
        <dbReference type="ARBA" id="ARBA00023004"/>
    </source>
</evidence>
<dbReference type="SMART" id="SM00320">
    <property type="entry name" value="WD40"/>
    <property type="match status" value="7"/>
</dbReference>
<evidence type="ECO:0000259" key="7">
    <source>
        <dbReference type="PROSITE" id="PS51007"/>
    </source>
</evidence>
<dbReference type="GO" id="GO:0009055">
    <property type="term" value="F:electron transfer activity"/>
    <property type="evidence" value="ECO:0007669"/>
    <property type="project" value="InterPro"/>
</dbReference>
<dbReference type="InterPro" id="IPR003343">
    <property type="entry name" value="Big_2"/>
</dbReference>
<dbReference type="InterPro" id="IPR011429">
    <property type="entry name" value="Cyt_c_Planctomycete-type"/>
</dbReference>
<proteinExistence type="predicted"/>
<feature type="coiled-coil region" evidence="6">
    <location>
        <begin position="1373"/>
        <end position="1421"/>
    </location>
</feature>
<dbReference type="HOGENOM" id="CLU_239580_0_0_0"/>
<dbReference type="KEGG" id="ipa:Isop_0042"/>
<dbReference type="PROSITE" id="PS51007">
    <property type="entry name" value="CYTC"/>
    <property type="match status" value="1"/>
</dbReference>
<dbReference type="STRING" id="575540.Isop_0042"/>
<keyword evidence="6" id="KW-0175">Coiled coil</keyword>
<evidence type="ECO:0000256" key="4">
    <source>
        <dbReference type="PROSITE-ProRule" id="PRU00221"/>
    </source>
</evidence>
<dbReference type="Pfam" id="PF00400">
    <property type="entry name" value="WD40"/>
    <property type="match status" value="1"/>
</dbReference>
<dbReference type="GO" id="GO:0046872">
    <property type="term" value="F:metal ion binding"/>
    <property type="evidence" value="ECO:0007669"/>
    <property type="project" value="UniProtKB-KW"/>
</dbReference>
<keyword evidence="4" id="KW-0853">WD repeat</keyword>
<dbReference type="InterPro" id="IPR009056">
    <property type="entry name" value="Cyt_c-like_dom"/>
</dbReference>
<dbReference type="eggNOG" id="COG2319">
    <property type="taxonomic scope" value="Bacteria"/>
</dbReference>
<feature type="repeat" description="WD" evidence="4">
    <location>
        <begin position="465"/>
        <end position="506"/>
    </location>
</feature>
<organism evidence="8 9">
    <name type="scientific">Isosphaera pallida (strain ATCC 43644 / DSM 9630 / IS1B)</name>
    <dbReference type="NCBI Taxonomy" id="575540"/>
    <lineage>
        <taxon>Bacteria</taxon>
        <taxon>Pseudomonadati</taxon>
        <taxon>Planctomycetota</taxon>
        <taxon>Planctomycetia</taxon>
        <taxon>Isosphaerales</taxon>
        <taxon>Isosphaeraceae</taxon>
        <taxon>Isosphaera</taxon>
    </lineage>
</organism>
<dbReference type="PANTHER" id="PTHR35889">
    <property type="entry name" value="CYCLOINULO-OLIGOSACCHARIDE FRUCTANOTRANSFERASE-RELATED"/>
    <property type="match status" value="1"/>
</dbReference>
<keyword evidence="2 5" id="KW-0479">Metal-binding</keyword>
<dbReference type="Pfam" id="PF07587">
    <property type="entry name" value="PSD1"/>
    <property type="match status" value="1"/>
</dbReference>
<dbReference type="Proteomes" id="UP000008631">
    <property type="component" value="Chromosome"/>
</dbReference>
<feature type="domain" description="Cytochrome c" evidence="7">
    <location>
        <begin position="49"/>
        <end position="140"/>
    </location>
</feature>
<reference evidence="8 9" key="2">
    <citation type="journal article" date="2011" name="Stand. Genomic Sci.">
        <title>Complete genome sequence of Isosphaera pallida type strain (IS1B).</title>
        <authorList>
            <consortium name="US DOE Joint Genome Institute (JGI-PGF)"/>
            <person name="Goker M."/>
            <person name="Cleland D."/>
            <person name="Saunders E."/>
            <person name="Lapidus A."/>
            <person name="Nolan M."/>
            <person name="Lucas S."/>
            <person name="Hammon N."/>
            <person name="Deshpande S."/>
            <person name="Cheng J.F."/>
            <person name="Tapia R."/>
            <person name="Han C."/>
            <person name="Goodwin L."/>
            <person name="Pitluck S."/>
            <person name="Liolios K."/>
            <person name="Pagani I."/>
            <person name="Ivanova N."/>
            <person name="Mavromatis K."/>
            <person name="Pati A."/>
            <person name="Chen A."/>
            <person name="Palaniappan K."/>
            <person name="Land M."/>
            <person name="Hauser L."/>
            <person name="Chang Y.J."/>
            <person name="Jeffries C.D."/>
            <person name="Detter J.C."/>
            <person name="Beck B."/>
            <person name="Woyke T."/>
            <person name="Bristow J."/>
            <person name="Eisen J.A."/>
            <person name="Markowitz V."/>
            <person name="Hugenholtz P."/>
            <person name="Kyrpides N.C."/>
            <person name="Klenk H.P."/>
        </authorList>
    </citation>
    <scope>NUCLEOTIDE SEQUENCE [LARGE SCALE GENOMIC DNA]</scope>
    <source>
        <strain evidence="9">ATCC 43644 / DSM 9630 / IS1B</strain>
    </source>
</reference>
<dbReference type="InterPro" id="IPR022655">
    <property type="entry name" value="DUF1553"/>
</dbReference>
<dbReference type="EMBL" id="CP002353">
    <property type="protein sequence ID" value="ADV60639.1"/>
    <property type="molecule type" value="Genomic_DNA"/>
</dbReference>
<keyword evidence="1 5" id="KW-0349">Heme</keyword>
<dbReference type="InterPro" id="IPR001680">
    <property type="entry name" value="WD40_rpt"/>
</dbReference>
<evidence type="ECO:0000256" key="6">
    <source>
        <dbReference type="SAM" id="Coils"/>
    </source>
</evidence>
<evidence type="ECO:0000256" key="2">
    <source>
        <dbReference type="ARBA" id="ARBA00022723"/>
    </source>
</evidence>
<dbReference type="SMART" id="SM00635">
    <property type="entry name" value="BID_2"/>
    <property type="match status" value="2"/>
</dbReference>
<dbReference type="InterPro" id="IPR015943">
    <property type="entry name" value="WD40/YVTN_repeat-like_dom_sf"/>
</dbReference>
<dbReference type="InParanoid" id="E8R4P8"/>
<dbReference type="InterPro" id="IPR036909">
    <property type="entry name" value="Cyt_c-like_dom_sf"/>
</dbReference>
<protein>
    <recommendedName>
        <fullName evidence="7">Cytochrome c domain-containing protein</fullName>
    </recommendedName>
</protein>
<evidence type="ECO:0000313" key="8">
    <source>
        <dbReference type="EMBL" id="ADV60639.1"/>
    </source>
</evidence>
<dbReference type="Gene3D" id="2.130.10.10">
    <property type="entry name" value="YVTN repeat-like/Quinoprotein amine dehydrogenase"/>
    <property type="match status" value="2"/>
</dbReference>
<evidence type="ECO:0000256" key="1">
    <source>
        <dbReference type="ARBA" id="ARBA00022617"/>
    </source>
</evidence>
<accession>E8R4P8</accession>
<dbReference type="SUPFAM" id="SSF46626">
    <property type="entry name" value="Cytochrome c"/>
    <property type="match status" value="1"/>
</dbReference>
<dbReference type="InterPro" id="IPR036322">
    <property type="entry name" value="WD40_repeat_dom_sf"/>
</dbReference>
<evidence type="ECO:0000256" key="5">
    <source>
        <dbReference type="PROSITE-ProRule" id="PRU00433"/>
    </source>
</evidence>
<dbReference type="SUPFAM" id="SSF50978">
    <property type="entry name" value="WD40 repeat-like"/>
    <property type="match status" value="1"/>
</dbReference>
<dbReference type="Gene3D" id="2.60.40.1080">
    <property type="match status" value="1"/>
</dbReference>
<gene>
    <name evidence="8" type="ordered locus">Isop_0042</name>
</gene>
<dbReference type="InterPro" id="IPR011444">
    <property type="entry name" value="DUF1549"/>
</dbReference>
<dbReference type="Pfam" id="PF07583">
    <property type="entry name" value="PSCyt2"/>
    <property type="match status" value="1"/>
</dbReference>
<dbReference type="Pfam" id="PF07635">
    <property type="entry name" value="PSCyt1"/>
    <property type="match status" value="1"/>
</dbReference>
<keyword evidence="3 5" id="KW-0408">Iron</keyword>
<dbReference type="GO" id="GO:0020037">
    <property type="term" value="F:heme binding"/>
    <property type="evidence" value="ECO:0007669"/>
    <property type="project" value="InterPro"/>
</dbReference>
<dbReference type="PANTHER" id="PTHR35889:SF3">
    <property type="entry name" value="F-BOX DOMAIN-CONTAINING PROTEIN"/>
    <property type="match status" value="1"/>
</dbReference>
<sequence length="1744" mass="189096">MSFVRPIWIRTRWMTWLILGSSALLPPAWSAPLRVVDEAAASQPPATVSYYEQVRPIFQNHCQGCHQPAKAQGGYVMTEFSALLKGGDIGNAIVPGDVEASELVMRLELEEGDEALMPKGGPPLSKLEIETIKTWIAQGARDDTPESAKRTYDAEHPPIYNRPPVVAALDFSPDGRFLAVGGFHETLLMSADGSQRLARLIGVSERIESVKFSPDGKRLAVSGGLPARMGEIQVWNVETGKLLLSVPVTYDTVYGVNWSPDGTLISFGCADNTVRAIDSRTGKQVVYMGSHNDWALDTVFTKDGSRLVSVSRDMTAKLTEVATQRFIDNLTSITPGALKGGLAAVARHPERDEIVVGGSDGKPRVYRIDRLTARVIGDDSNLIRQLPGVNGRINDVAVSPDGKRIAVVGGLDGQGELVIHSYEFDTGLPEDIKAINAKVISSRTAEENAKLAAYYVKDIREVARVGLASTALYAVAFAADGQSVAVAGTDGLVRVYETETGKPVREFLAAPVGESTPTPAEALAATPNASVSNTVTTTSRAWSATGIDLPGEINPPSETLPPGRTVTTLSVAPQAIELDGPFAYAQLVVSATLDSGDVVDVTRMVRYELSAPVAAISPTGMITAENDGRAELKLTLGDRVLVVPVSVTRHDPPADPSQQFVPDFVRDVNPVLSKLGCNQGTCHGAAQGKNGFKLSLRGYDPIFDIRALTDDHAARRVNLASAEDSLMLLKPTGSVPHQGGRLMTPGSTYHTIVRDWIAAGAKLNRDTPKVVKIELFPLNPVVQTVGGRQQLRVLATYADGQVKDVTREAFIESGNTEVATADRNGLMTSLRRGEAPMLARYEGAYAATTLTVMGNRDGFQWTPPPSWGRIDDLVAAKWQRMKIQPSELTTDAEFLRRVYLDLTGLPPTPEEVSAFLADSRDTRVKRDEVIDRLIGSEAFIEHWTNKWADLLQVNSKFLGPEGAKAFRDWIRNEVAANTPYDQFARKILTASGSTRENPAASYFKILRSPDAIMENTTHLFLGVRFNCNKCHDHPFERWTQDQYYQTAAYFARVGLDTDPESKGRMIGGTAVEGGKPLYEIVSDKPEGEVIHDRTQQPTPPKFPFECHYSSPGEGASRRAELAAWITSPDNAYFAKSYVNRLWGYLLGVGIMEPIDDLRAGNPPSNPELLDYLTAEFLASGMNPRAIMAQICKSRVYQLSVKTNRWNEDDTINFSHAQPRRLPAETLYDAIHAVTGVPSTIPGVPPGTRAAAIPDSGIDLPSGFFATFGRPVRESACECERSSDLQLGPVMALVSGPTLADAIAAPNNAIAKLAETTPDDRDLIASIYLRVLNRPATPAEIEAGLEFFTRVELDHAQVVADLAAAEAEAAPRTLQRAKARLEAIDQARAALEAYQPERLAKLKEAEARRLEAIAQAEKAVEDYKATKFGEKLAAWEAEQTHRVAWSILEPTDLKGGAKDLVLTREADGSITASGPSAKTTYVVTAPAPAGIQRITALRLEAMTDPRLPANGPGRAQNGNFVVNELTLKVGPKDDPKAAQPVKIKAAHADYTQPGFDPAHLFDGQTGQPNNGWAIHPAMGVTHWVTLELDQPIEVSANTMLTVALAQNYTDGQHALGRFRLAVSGAENVGLSLAGEYDAILSTPASERTEQQTATLRHYFAALDEEFRKLVAAVDEAKKPVPPDPRQLELEAALARARAPLQPEPRLVQLRADLEMSLKQVANPRLTAAQDLTWALINSPAFLFNH</sequence>
<keyword evidence="9" id="KW-1185">Reference proteome</keyword>
<reference key="1">
    <citation type="submission" date="2010-11" db="EMBL/GenBank/DDBJ databases">
        <title>The complete sequence of chromosome of Isophaera pallida ATCC 43644.</title>
        <authorList>
            <consortium name="US DOE Joint Genome Institute (JGI-PGF)"/>
            <person name="Lucas S."/>
            <person name="Copeland A."/>
            <person name="Lapidus A."/>
            <person name="Bruce D."/>
            <person name="Goodwin L."/>
            <person name="Pitluck S."/>
            <person name="Kyrpides N."/>
            <person name="Mavromatis K."/>
            <person name="Pagani I."/>
            <person name="Ivanova N."/>
            <person name="Saunders E."/>
            <person name="Brettin T."/>
            <person name="Detter J.C."/>
            <person name="Han C."/>
            <person name="Tapia R."/>
            <person name="Land M."/>
            <person name="Hauser L."/>
            <person name="Markowitz V."/>
            <person name="Cheng J.-F."/>
            <person name="Hugenholtz P."/>
            <person name="Woyke T."/>
            <person name="Wu D."/>
            <person name="Eisen J.A."/>
        </authorList>
    </citation>
    <scope>NUCLEOTIDE SEQUENCE</scope>
    <source>
        <strain>ATCC 43644</strain>
    </source>
</reference>